<keyword evidence="2" id="KW-1133">Transmembrane helix</keyword>
<organism evidence="3 4">
    <name type="scientific">Saccharata proteae CBS 121410</name>
    <dbReference type="NCBI Taxonomy" id="1314787"/>
    <lineage>
        <taxon>Eukaryota</taxon>
        <taxon>Fungi</taxon>
        <taxon>Dikarya</taxon>
        <taxon>Ascomycota</taxon>
        <taxon>Pezizomycotina</taxon>
        <taxon>Dothideomycetes</taxon>
        <taxon>Dothideomycetes incertae sedis</taxon>
        <taxon>Botryosphaeriales</taxon>
        <taxon>Saccharataceae</taxon>
        <taxon>Saccharata</taxon>
    </lineage>
</organism>
<protein>
    <submittedName>
        <fullName evidence="3">Uncharacterized protein</fullName>
    </submittedName>
</protein>
<evidence type="ECO:0000256" key="1">
    <source>
        <dbReference type="SAM" id="MobiDB-lite"/>
    </source>
</evidence>
<keyword evidence="2" id="KW-0472">Membrane</keyword>
<dbReference type="EMBL" id="ML978747">
    <property type="protein sequence ID" value="KAF2084043.1"/>
    <property type="molecule type" value="Genomic_DNA"/>
</dbReference>
<keyword evidence="2" id="KW-0812">Transmembrane</keyword>
<feature type="compositionally biased region" description="Polar residues" evidence="1">
    <location>
        <begin position="264"/>
        <end position="274"/>
    </location>
</feature>
<name>A0A9P4LWI2_9PEZI</name>
<reference evidence="3" key="1">
    <citation type="journal article" date="2020" name="Stud. Mycol.">
        <title>101 Dothideomycetes genomes: a test case for predicting lifestyles and emergence of pathogens.</title>
        <authorList>
            <person name="Haridas S."/>
            <person name="Albert R."/>
            <person name="Binder M."/>
            <person name="Bloem J."/>
            <person name="Labutti K."/>
            <person name="Salamov A."/>
            <person name="Andreopoulos B."/>
            <person name="Baker S."/>
            <person name="Barry K."/>
            <person name="Bills G."/>
            <person name="Bluhm B."/>
            <person name="Cannon C."/>
            <person name="Castanera R."/>
            <person name="Culley D."/>
            <person name="Daum C."/>
            <person name="Ezra D."/>
            <person name="Gonzalez J."/>
            <person name="Henrissat B."/>
            <person name="Kuo A."/>
            <person name="Liang C."/>
            <person name="Lipzen A."/>
            <person name="Lutzoni F."/>
            <person name="Magnuson J."/>
            <person name="Mondo S."/>
            <person name="Nolan M."/>
            <person name="Ohm R."/>
            <person name="Pangilinan J."/>
            <person name="Park H.-J."/>
            <person name="Ramirez L."/>
            <person name="Alfaro M."/>
            <person name="Sun H."/>
            <person name="Tritt A."/>
            <person name="Yoshinaga Y."/>
            <person name="Zwiers L.-H."/>
            <person name="Turgeon B."/>
            <person name="Goodwin S."/>
            <person name="Spatafora J."/>
            <person name="Crous P."/>
            <person name="Grigoriev I."/>
        </authorList>
    </citation>
    <scope>NUCLEOTIDE SEQUENCE</scope>
    <source>
        <strain evidence="3">CBS 121410</strain>
    </source>
</reference>
<sequence>MNPAVIQDEEDAVPPSGEKIDSPGTVLLTTQDDRTTRFAKSGHYLLTVYSSDDTPCNSTASESACCGADAYCLGNGMCWNGNSLSRGSCTTKDWTNSACVQDCQDVYPSAGAAVQLCEQTNDKFYYACRVGESNCVAASSSGSLFTLGTAASSIVLRPTQLAEALSAAGSTSLAAAIDATATSSGAVATSGTTLVGATAATTGGSSAATSMCSGVAPAKAMYTSGDMAGLGVGVGAPLALALVAAVALLRRERKRPRGRHTPMLEQSSDYNQPYNHHAIELPHNGLSELQATEAK</sequence>
<comment type="caution">
    <text evidence="3">The sequence shown here is derived from an EMBL/GenBank/DDBJ whole genome shotgun (WGS) entry which is preliminary data.</text>
</comment>
<evidence type="ECO:0000313" key="4">
    <source>
        <dbReference type="Proteomes" id="UP000799776"/>
    </source>
</evidence>
<dbReference type="OrthoDB" id="5215637at2759"/>
<gene>
    <name evidence="3" type="ORF">K490DRAFT_59930</name>
</gene>
<feature type="region of interest" description="Disordered" evidence="1">
    <location>
        <begin position="1"/>
        <end position="24"/>
    </location>
</feature>
<dbReference type="Proteomes" id="UP000799776">
    <property type="component" value="Unassembled WGS sequence"/>
</dbReference>
<dbReference type="AlphaFoldDB" id="A0A9P4LWI2"/>
<feature type="transmembrane region" description="Helical" evidence="2">
    <location>
        <begin position="227"/>
        <end position="249"/>
    </location>
</feature>
<accession>A0A9P4LWI2</accession>
<keyword evidence="4" id="KW-1185">Reference proteome</keyword>
<evidence type="ECO:0000256" key="2">
    <source>
        <dbReference type="SAM" id="Phobius"/>
    </source>
</evidence>
<feature type="region of interest" description="Disordered" evidence="1">
    <location>
        <begin position="254"/>
        <end position="277"/>
    </location>
</feature>
<evidence type="ECO:0000313" key="3">
    <source>
        <dbReference type="EMBL" id="KAF2084043.1"/>
    </source>
</evidence>
<proteinExistence type="predicted"/>